<proteinExistence type="predicted"/>
<evidence type="ECO:0000256" key="1">
    <source>
        <dbReference type="SAM" id="SignalP"/>
    </source>
</evidence>
<dbReference type="Proteomes" id="UP000622475">
    <property type="component" value="Unassembled WGS sequence"/>
</dbReference>
<protein>
    <submittedName>
        <fullName evidence="3">DUF4476 domain-containing protein</fullName>
    </submittedName>
</protein>
<dbReference type="RefSeq" id="WP_194111752.1">
    <property type="nucleotide sequence ID" value="NZ_JADFFL010000004.1"/>
</dbReference>
<sequence length="238" mass="28041">MKKMILALLVLGTVATTQAQDLERRDRDSDRPYVIRVLSRNDFELLQQSVRKAPFALDKKTVLRLGLQNSFITVDQAQVLIKQAAFDDDKLDWLTMLYPRTADVQQFYRLRESLAFSSSKERFDRTLLSMTDNDRRDRRRQRIMSENDFMQLQDLMRKEAFADGRTRVFKLGVHYKLITVSQLGQLLRLMTFDDEKLAVAKIAYDRTADKQRFYTLRDQFTFDSTKQQLDKFLLSAKS</sequence>
<feature type="domain" description="DUF4476" evidence="2">
    <location>
        <begin position="144"/>
        <end position="233"/>
    </location>
</feature>
<dbReference type="EMBL" id="JADFFL010000004">
    <property type="protein sequence ID" value="MBE9662533.1"/>
    <property type="molecule type" value="Genomic_DNA"/>
</dbReference>
<dbReference type="InterPro" id="IPR028011">
    <property type="entry name" value="DUF4476"/>
</dbReference>
<feature type="signal peptide" evidence="1">
    <location>
        <begin position="1"/>
        <end position="19"/>
    </location>
</feature>
<accession>A0A929KY02</accession>
<gene>
    <name evidence="3" type="ORF">IRJ16_11625</name>
</gene>
<keyword evidence="4" id="KW-1185">Reference proteome</keyword>
<keyword evidence="1" id="KW-0732">Signal</keyword>
<evidence type="ECO:0000313" key="4">
    <source>
        <dbReference type="Proteomes" id="UP000622475"/>
    </source>
</evidence>
<feature type="domain" description="DUF4476" evidence="2">
    <location>
        <begin position="38"/>
        <end position="125"/>
    </location>
</feature>
<reference evidence="3" key="1">
    <citation type="submission" date="2020-10" db="EMBL/GenBank/DDBJ databases">
        <title>Mucilaginibacter mali sp. nov., isolated from rhizosphere soil of apple orchard.</title>
        <authorList>
            <person name="Lee J.-S."/>
            <person name="Kim H.S."/>
            <person name="Kim J.-S."/>
        </authorList>
    </citation>
    <scope>NUCLEOTIDE SEQUENCE</scope>
    <source>
        <strain evidence="3">KCTC 22746</strain>
    </source>
</reference>
<feature type="chain" id="PRO_5037657743" evidence="1">
    <location>
        <begin position="20"/>
        <end position="238"/>
    </location>
</feature>
<dbReference type="Pfam" id="PF14771">
    <property type="entry name" value="DUF4476"/>
    <property type="match status" value="2"/>
</dbReference>
<dbReference type="AlphaFoldDB" id="A0A929KY02"/>
<comment type="caution">
    <text evidence="3">The sequence shown here is derived from an EMBL/GenBank/DDBJ whole genome shotgun (WGS) entry which is preliminary data.</text>
</comment>
<name>A0A929KY02_9SPHI</name>
<evidence type="ECO:0000313" key="3">
    <source>
        <dbReference type="EMBL" id="MBE9662533.1"/>
    </source>
</evidence>
<organism evidence="3 4">
    <name type="scientific">Mucilaginibacter myungsuensis</name>
    <dbReference type="NCBI Taxonomy" id="649104"/>
    <lineage>
        <taxon>Bacteria</taxon>
        <taxon>Pseudomonadati</taxon>
        <taxon>Bacteroidota</taxon>
        <taxon>Sphingobacteriia</taxon>
        <taxon>Sphingobacteriales</taxon>
        <taxon>Sphingobacteriaceae</taxon>
        <taxon>Mucilaginibacter</taxon>
    </lineage>
</organism>
<evidence type="ECO:0000259" key="2">
    <source>
        <dbReference type="Pfam" id="PF14771"/>
    </source>
</evidence>